<dbReference type="EMBL" id="JAGQKY010000015">
    <property type="protein sequence ID" value="MCA9397307.1"/>
    <property type="molecule type" value="Genomic_DNA"/>
</dbReference>
<dbReference type="InterPro" id="IPR023214">
    <property type="entry name" value="HAD_sf"/>
</dbReference>
<dbReference type="Proteomes" id="UP000699691">
    <property type="component" value="Unassembled WGS sequence"/>
</dbReference>
<dbReference type="SFLD" id="SFLDG01129">
    <property type="entry name" value="C1.5:_HAD__Beta-PGM__Phosphata"/>
    <property type="match status" value="1"/>
</dbReference>
<gene>
    <name evidence="1" type="ORF">KC573_00620</name>
</gene>
<dbReference type="Pfam" id="PF00702">
    <property type="entry name" value="Hydrolase"/>
    <property type="match status" value="1"/>
</dbReference>
<evidence type="ECO:0000313" key="2">
    <source>
        <dbReference type="Proteomes" id="UP000699691"/>
    </source>
</evidence>
<dbReference type="SFLD" id="SFLDS00003">
    <property type="entry name" value="Haloacid_Dehalogenase"/>
    <property type="match status" value="1"/>
</dbReference>
<dbReference type="SUPFAM" id="SSF56784">
    <property type="entry name" value="HAD-like"/>
    <property type="match status" value="1"/>
</dbReference>
<reference evidence="1" key="2">
    <citation type="journal article" date="2021" name="Microbiome">
        <title>Successional dynamics and alternative stable states in a saline activated sludge microbial community over 9 years.</title>
        <authorList>
            <person name="Wang Y."/>
            <person name="Ye J."/>
            <person name="Ju F."/>
            <person name="Liu L."/>
            <person name="Boyd J.A."/>
            <person name="Deng Y."/>
            <person name="Parks D.H."/>
            <person name="Jiang X."/>
            <person name="Yin X."/>
            <person name="Woodcroft B.J."/>
            <person name="Tyson G.W."/>
            <person name="Hugenholtz P."/>
            <person name="Polz M.F."/>
            <person name="Zhang T."/>
        </authorList>
    </citation>
    <scope>NUCLEOTIDE SEQUENCE</scope>
    <source>
        <strain evidence="1">HKST-UBA02</strain>
    </source>
</reference>
<organism evidence="1 2">
    <name type="scientific">candidate division WWE3 bacterium</name>
    <dbReference type="NCBI Taxonomy" id="2053526"/>
    <lineage>
        <taxon>Bacteria</taxon>
        <taxon>Katanobacteria</taxon>
    </lineage>
</organism>
<dbReference type="InterPro" id="IPR036412">
    <property type="entry name" value="HAD-like_sf"/>
</dbReference>
<protein>
    <submittedName>
        <fullName evidence="1">HAD family phosphatase</fullName>
    </submittedName>
</protein>
<reference evidence="1" key="1">
    <citation type="submission" date="2020-04" db="EMBL/GenBank/DDBJ databases">
        <authorList>
            <person name="Zhang T."/>
        </authorList>
    </citation>
    <scope>NUCLEOTIDE SEQUENCE</scope>
    <source>
        <strain evidence="1">HKST-UBA02</strain>
    </source>
</reference>
<dbReference type="AlphaFoldDB" id="A0A955LVB1"/>
<dbReference type="PANTHER" id="PTHR43611:SF3">
    <property type="entry name" value="FLAVIN MONONUCLEOTIDE HYDROLASE 1, CHLOROPLATIC"/>
    <property type="match status" value="1"/>
</dbReference>
<accession>A0A955LVB1</accession>
<name>A0A955LVB1_UNCKA</name>
<proteinExistence type="predicted"/>
<dbReference type="NCBIfam" id="TIGR01509">
    <property type="entry name" value="HAD-SF-IA-v3"/>
    <property type="match status" value="1"/>
</dbReference>
<sequence length="200" mass="23072">MIKAICFDLDGVFFTDAGFRRFKEEIMNRGVAKADVDYILHEEPMEIFKRGEIDPDQFWQNAVEYWKIQTPIHEIIHLIPQGYEINPSVKEVIDSVREAGYVTCVCSNNFVTRVEALEERFGFLEHFDAAVFSYEVGVLKPDAKIFQELITRAGVEPQELAYSDDNESKLSGAKELGINAFVYQDFDQFVQELRWLGVEV</sequence>
<dbReference type="PANTHER" id="PTHR43611">
    <property type="entry name" value="ALPHA-D-GLUCOSE 1-PHOSPHATE PHOSPHATASE"/>
    <property type="match status" value="1"/>
</dbReference>
<dbReference type="Gene3D" id="3.40.50.1000">
    <property type="entry name" value="HAD superfamily/HAD-like"/>
    <property type="match status" value="1"/>
</dbReference>
<dbReference type="CDD" id="cd02603">
    <property type="entry name" value="HAD_sEH-N_like"/>
    <property type="match status" value="1"/>
</dbReference>
<dbReference type="InterPro" id="IPR006439">
    <property type="entry name" value="HAD-SF_hydro_IA"/>
</dbReference>
<evidence type="ECO:0000313" key="1">
    <source>
        <dbReference type="EMBL" id="MCA9397307.1"/>
    </source>
</evidence>
<dbReference type="NCBIfam" id="TIGR01549">
    <property type="entry name" value="HAD-SF-IA-v1"/>
    <property type="match status" value="1"/>
</dbReference>
<comment type="caution">
    <text evidence="1">The sequence shown here is derived from an EMBL/GenBank/DDBJ whole genome shotgun (WGS) entry which is preliminary data.</text>
</comment>